<evidence type="ECO:0000256" key="7">
    <source>
        <dbReference type="SAM" id="MobiDB-lite"/>
    </source>
</evidence>
<keyword evidence="5" id="KW-0804">Transcription</keyword>
<reference evidence="8 9" key="1">
    <citation type="journal article" date="2018" name="PLoS Genet.">
        <title>Population sequencing reveals clonal diversity and ancestral inbreeding in the grapevine cultivar Chardonnay.</title>
        <authorList>
            <person name="Roach M.J."/>
            <person name="Johnson D.L."/>
            <person name="Bohlmann J."/>
            <person name="van Vuuren H.J."/>
            <person name="Jones S.J."/>
            <person name="Pretorius I.S."/>
            <person name="Schmidt S.A."/>
            <person name="Borneman A.R."/>
        </authorList>
    </citation>
    <scope>NUCLEOTIDE SEQUENCE [LARGE SCALE GENOMIC DNA]</scope>
    <source>
        <strain evidence="9">cv. Chardonnay</strain>
        <tissue evidence="8">Leaf</tissue>
    </source>
</reference>
<evidence type="ECO:0000256" key="3">
    <source>
        <dbReference type="ARBA" id="ARBA00022737"/>
    </source>
</evidence>
<evidence type="ECO:0000313" key="9">
    <source>
        <dbReference type="Proteomes" id="UP000288805"/>
    </source>
</evidence>
<accession>A0A438BY50</accession>
<keyword evidence="6" id="KW-0539">Nucleus</keyword>
<keyword evidence="2" id="KW-0597">Phosphoprotein</keyword>
<feature type="region of interest" description="Disordered" evidence="7">
    <location>
        <begin position="176"/>
        <end position="204"/>
    </location>
</feature>
<evidence type="ECO:0000256" key="4">
    <source>
        <dbReference type="ARBA" id="ARBA00023015"/>
    </source>
</evidence>
<keyword evidence="4" id="KW-0805">Transcription regulation</keyword>
<comment type="subcellular location">
    <subcellularLocation>
        <location evidence="1">Nucleus</location>
    </subcellularLocation>
</comment>
<evidence type="ECO:0000313" key="8">
    <source>
        <dbReference type="EMBL" id="RVW15903.1"/>
    </source>
</evidence>
<name>A0A438BY50_VITVI</name>
<organism evidence="8 9">
    <name type="scientific">Vitis vinifera</name>
    <name type="common">Grape</name>
    <dbReference type="NCBI Taxonomy" id="29760"/>
    <lineage>
        <taxon>Eukaryota</taxon>
        <taxon>Viridiplantae</taxon>
        <taxon>Streptophyta</taxon>
        <taxon>Embryophyta</taxon>
        <taxon>Tracheophyta</taxon>
        <taxon>Spermatophyta</taxon>
        <taxon>Magnoliopsida</taxon>
        <taxon>eudicotyledons</taxon>
        <taxon>Gunneridae</taxon>
        <taxon>Pentapetalae</taxon>
        <taxon>rosids</taxon>
        <taxon>Vitales</taxon>
        <taxon>Vitaceae</taxon>
        <taxon>Viteae</taxon>
        <taxon>Vitis</taxon>
    </lineage>
</organism>
<dbReference type="PANTHER" id="PTHR21737">
    <property type="entry name" value="POLYGLUTAMINE BINDING PROTEIN 1/MARVEL MEMBRANE-ASSOCIATING DOMAIN CONTAINING 3"/>
    <property type="match status" value="1"/>
</dbReference>
<protein>
    <submittedName>
        <fullName evidence="8">Uncharacterized protein</fullName>
    </submittedName>
</protein>
<dbReference type="PANTHER" id="PTHR21737:SF3">
    <property type="entry name" value="POLYGLUTAMINE-BINDING PROTEIN 1"/>
    <property type="match status" value="1"/>
</dbReference>
<evidence type="ECO:0000256" key="2">
    <source>
        <dbReference type="ARBA" id="ARBA00022553"/>
    </source>
</evidence>
<sequence>MLSLSHIKTRRFEFHRFSIRPKRSSGPRLMMGPILRSLFQDSGDRSLPSSSVPSIHHSLQNPYGFQSSSVSFAQQPQPGALLHSTMQYHPESNGSQLLHGVHQTAADGIGLRSLNQTGTAEAVPMHHYDQIPQETSASFGWDNRVSGNDRSMGDIETAACDAVLREQEIATQRIIHSQRQAKGESEPSMDNTDILSGRRHDPNALKEHLLKMTTEHRAEMALKRGKSTLREEG</sequence>
<keyword evidence="3" id="KW-0677">Repeat</keyword>
<comment type="caution">
    <text evidence="8">The sequence shown here is derived from an EMBL/GenBank/DDBJ whole genome shotgun (WGS) entry which is preliminary data.</text>
</comment>
<dbReference type="AlphaFoldDB" id="A0A438BY50"/>
<proteinExistence type="predicted"/>
<dbReference type="GO" id="GO:0005634">
    <property type="term" value="C:nucleus"/>
    <property type="evidence" value="ECO:0007669"/>
    <property type="project" value="UniProtKB-SubCell"/>
</dbReference>
<dbReference type="Proteomes" id="UP000288805">
    <property type="component" value="Unassembled WGS sequence"/>
</dbReference>
<evidence type="ECO:0000256" key="6">
    <source>
        <dbReference type="ARBA" id="ARBA00023242"/>
    </source>
</evidence>
<evidence type="ECO:0000256" key="1">
    <source>
        <dbReference type="ARBA" id="ARBA00004123"/>
    </source>
</evidence>
<evidence type="ECO:0000256" key="5">
    <source>
        <dbReference type="ARBA" id="ARBA00023163"/>
    </source>
</evidence>
<dbReference type="EMBL" id="QGNW01002594">
    <property type="protein sequence ID" value="RVW15903.1"/>
    <property type="molecule type" value="Genomic_DNA"/>
</dbReference>
<gene>
    <name evidence="8" type="ORF">CK203_073099</name>
</gene>